<sequence>MSGAPETSPADATAFTFIESFVMHLSGDRCADRVGEILGLLKFAMGKGALGKGALGEGAASAGGTLSDEVQVVLSRMIQDVWSA</sequence>
<comment type="caution">
    <text evidence="1">The sequence shown here is derived from an EMBL/GenBank/DDBJ whole genome shotgun (WGS) entry which is preliminary data.</text>
</comment>
<evidence type="ECO:0000313" key="2">
    <source>
        <dbReference type="Proteomes" id="UP001055167"/>
    </source>
</evidence>
<dbReference type="EMBL" id="BPQH01000008">
    <property type="protein sequence ID" value="GJD50150.1"/>
    <property type="molecule type" value="Genomic_DNA"/>
</dbReference>
<proteinExistence type="predicted"/>
<dbReference type="Proteomes" id="UP001055167">
    <property type="component" value="Unassembled WGS sequence"/>
</dbReference>
<name>A0ABQ4QZ52_9HYPH</name>
<gene>
    <name evidence="1" type="ORF">OPKNFCMD_2887</name>
</gene>
<reference evidence="1" key="1">
    <citation type="journal article" date="2021" name="Front. Microbiol.">
        <title>Comprehensive Comparative Genomics and Phenotyping of Methylobacterium Species.</title>
        <authorList>
            <person name="Alessa O."/>
            <person name="Ogura Y."/>
            <person name="Fujitani Y."/>
            <person name="Takami H."/>
            <person name="Hayashi T."/>
            <person name="Sahin N."/>
            <person name="Tani A."/>
        </authorList>
    </citation>
    <scope>NUCLEOTIDE SEQUENCE</scope>
    <source>
        <strain evidence="1">KCTC 52305</strain>
    </source>
</reference>
<accession>A0ABQ4QZ52</accession>
<organism evidence="1 2">
    <name type="scientific">Methylobacterium crusticola</name>
    <dbReference type="NCBI Taxonomy" id="1697972"/>
    <lineage>
        <taxon>Bacteria</taxon>
        <taxon>Pseudomonadati</taxon>
        <taxon>Pseudomonadota</taxon>
        <taxon>Alphaproteobacteria</taxon>
        <taxon>Hyphomicrobiales</taxon>
        <taxon>Methylobacteriaceae</taxon>
        <taxon>Methylobacterium</taxon>
    </lineage>
</organism>
<protein>
    <submittedName>
        <fullName evidence="1">Uncharacterized protein</fullName>
    </submittedName>
</protein>
<reference evidence="1" key="2">
    <citation type="submission" date="2021-08" db="EMBL/GenBank/DDBJ databases">
        <authorList>
            <person name="Tani A."/>
            <person name="Ola A."/>
            <person name="Ogura Y."/>
            <person name="Katsura K."/>
            <person name="Hayashi T."/>
        </authorList>
    </citation>
    <scope>NUCLEOTIDE SEQUENCE</scope>
    <source>
        <strain evidence="1">KCTC 52305</strain>
    </source>
</reference>
<dbReference type="RefSeq" id="WP_128561133.1">
    <property type="nucleotide sequence ID" value="NZ_BPQH01000008.1"/>
</dbReference>
<keyword evidence="2" id="KW-1185">Reference proteome</keyword>
<evidence type="ECO:0000313" key="1">
    <source>
        <dbReference type="EMBL" id="GJD50150.1"/>
    </source>
</evidence>